<reference evidence="20" key="1">
    <citation type="submission" date="2025-08" db="UniProtKB">
        <authorList>
            <consortium name="RefSeq"/>
        </authorList>
    </citation>
    <scope>IDENTIFICATION</scope>
    <source>
        <tissue evidence="20">Gonads</tissue>
    </source>
</reference>
<dbReference type="InterPro" id="IPR001841">
    <property type="entry name" value="Znf_RING"/>
</dbReference>
<comment type="subcellular location">
    <subcellularLocation>
        <location evidence="3">Cytoplasm</location>
    </subcellularLocation>
    <subcellularLocation>
        <location evidence="2">Nucleus</location>
    </subcellularLocation>
</comment>
<feature type="region of interest" description="Disordered" evidence="17">
    <location>
        <begin position="408"/>
        <end position="432"/>
    </location>
</feature>
<evidence type="ECO:0000256" key="6">
    <source>
        <dbReference type="ARBA" id="ARBA00012483"/>
    </source>
</evidence>
<evidence type="ECO:0000256" key="10">
    <source>
        <dbReference type="ARBA" id="ARBA00022771"/>
    </source>
</evidence>
<dbReference type="InterPro" id="IPR018957">
    <property type="entry name" value="Znf_C3HC4_RING-type"/>
</dbReference>
<dbReference type="InParanoid" id="A0A1S3IYG7"/>
<dbReference type="PANTHER" id="PTHR12983:SF9">
    <property type="entry name" value="E3 UBIQUITIN-PROTEIN LIGASE RNF10"/>
    <property type="match status" value="1"/>
</dbReference>
<comment type="pathway">
    <text evidence="4">Protein modification; protein ubiquitination.</text>
</comment>
<organism evidence="19 20">
    <name type="scientific">Lingula anatina</name>
    <name type="common">Brachiopod</name>
    <name type="synonym">Lingula unguis</name>
    <dbReference type="NCBI Taxonomy" id="7574"/>
    <lineage>
        <taxon>Eukaryota</taxon>
        <taxon>Metazoa</taxon>
        <taxon>Spiralia</taxon>
        <taxon>Lophotrochozoa</taxon>
        <taxon>Brachiopoda</taxon>
        <taxon>Linguliformea</taxon>
        <taxon>Lingulata</taxon>
        <taxon>Lingulida</taxon>
        <taxon>Linguloidea</taxon>
        <taxon>Lingulidae</taxon>
        <taxon>Lingula</taxon>
    </lineage>
</organism>
<dbReference type="Gene3D" id="3.30.40.10">
    <property type="entry name" value="Zinc/RING finger domain, C3HC4 (zinc finger)"/>
    <property type="match status" value="1"/>
</dbReference>
<evidence type="ECO:0000256" key="3">
    <source>
        <dbReference type="ARBA" id="ARBA00004496"/>
    </source>
</evidence>
<dbReference type="GO" id="GO:0061630">
    <property type="term" value="F:ubiquitin protein ligase activity"/>
    <property type="evidence" value="ECO:0007669"/>
    <property type="project" value="UniProtKB-EC"/>
</dbReference>
<keyword evidence="19" id="KW-1185">Reference proteome</keyword>
<evidence type="ECO:0000256" key="8">
    <source>
        <dbReference type="ARBA" id="ARBA00022679"/>
    </source>
</evidence>
<dbReference type="RefSeq" id="XP_013402589.1">
    <property type="nucleotide sequence ID" value="XM_013547135.1"/>
</dbReference>
<evidence type="ECO:0000259" key="18">
    <source>
        <dbReference type="PROSITE" id="PS50089"/>
    </source>
</evidence>
<sequence>MQESVEETEDMDRKTNNRASSVPPKGNGSDSGNRKSDNGRQTRKRDNGNNRPKQEPGFQRKQPVPQKSKAFSDKRPQSRGNKHNRQRDEVAKEDRAGPELGSALRPFGKKTNLNHLLNFTFAPREQDYSARTRTNAGRRKVRYNKEQFLQANCQFIVSTDGDYTLNAVDPDSLVGWEHIEQVRIFSFEVPSCPICLYPPVAAKITRCGHIYCWTCMLHYLSLTDKTWNKCPICYEAVHKEDLKSVSAMSVHQYSPGDQITMRLMKKERGTTFAMPKSQWEPREGRPYRVDDKVDTHFAKLLLASGSFVKDLINEEKLALEEKMGQETDTLEESFIEGALEILKSKQGVKTEVEAVTTRLQLSDLTVEDKEEEVVPIVKVVSENVVEYVSAFDDVEEEKKPIEAAATAMDTNTSDSSEMNGSSQHMEHMEEDKSADHSASIGEVRVDSGQPMVDSCLVENPVDQELTVEEAAEELALPPAPKQSAQKFFYFYQASDGQNIYMNSLNIQMLVQEYGSLENCPETITASIVDMEGIFMTEELRKRLRYLSHMPLTCEFSVAELALKSPIVSKETIKKFAGQIDHRRRMRQRKAREEHKRAKKIQAEENKKYGIYPELRVPLESRSQFPEYSNSEALTDSPGLRSSSPLTTASTSSSANTPFGSPLSTLKPLAAEFQPGSPISDDGQSSTPSFAQMLKAGKAKPSPVAAWPVQTSSTPSRPPGHSPGSDENSDSEDRVPVPVFQTSFGDAIQAALDKLDSPGTVEVAVNNGIPKEAPTTGKKKKKGKTLLFSTSMARSK</sequence>
<feature type="region of interest" description="Disordered" evidence="17">
    <location>
        <begin position="579"/>
        <end position="601"/>
    </location>
</feature>
<feature type="region of interest" description="Disordered" evidence="17">
    <location>
        <begin position="625"/>
        <end position="737"/>
    </location>
</feature>
<dbReference type="FunFam" id="3.30.40.10:FF:000112">
    <property type="entry name" value="RING finger protein 10"/>
    <property type="match status" value="1"/>
</dbReference>
<dbReference type="FunCoup" id="A0A1S3IYG7">
    <property type="interactions" value="604"/>
</dbReference>
<proteinExistence type="inferred from homology"/>
<evidence type="ECO:0000256" key="2">
    <source>
        <dbReference type="ARBA" id="ARBA00004123"/>
    </source>
</evidence>
<keyword evidence="13" id="KW-0539">Nucleus</keyword>
<dbReference type="InterPro" id="IPR017907">
    <property type="entry name" value="Znf_RING_CS"/>
</dbReference>
<dbReference type="Pfam" id="PF00097">
    <property type="entry name" value="zf-C3HC4"/>
    <property type="match status" value="1"/>
</dbReference>
<feature type="compositionally biased region" description="Polar residues" evidence="17">
    <location>
        <begin position="408"/>
        <end position="423"/>
    </location>
</feature>
<dbReference type="GO" id="GO:0005737">
    <property type="term" value="C:cytoplasm"/>
    <property type="evidence" value="ECO:0007669"/>
    <property type="project" value="UniProtKB-SubCell"/>
</dbReference>
<dbReference type="GO" id="GO:0000976">
    <property type="term" value="F:transcription cis-regulatory region binding"/>
    <property type="evidence" value="ECO:0007669"/>
    <property type="project" value="TreeGrafter"/>
</dbReference>
<keyword evidence="12" id="KW-0862">Zinc</keyword>
<evidence type="ECO:0000256" key="13">
    <source>
        <dbReference type="ARBA" id="ARBA00023242"/>
    </source>
</evidence>
<feature type="compositionally biased region" description="Basic and acidic residues" evidence="17">
    <location>
        <begin position="86"/>
        <end position="97"/>
    </location>
</feature>
<keyword evidence="11" id="KW-0833">Ubl conjugation pathway</keyword>
<keyword evidence="9" id="KW-0479">Metal-binding</keyword>
<dbReference type="GO" id="GO:0008270">
    <property type="term" value="F:zinc ion binding"/>
    <property type="evidence" value="ECO:0007669"/>
    <property type="project" value="UniProtKB-KW"/>
</dbReference>
<dbReference type="GO" id="GO:0005634">
    <property type="term" value="C:nucleus"/>
    <property type="evidence" value="ECO:0007669"/>
    <property type="project" value="UniProtKB-SubCell"/>
</dbReference>
<evidence type="ECO:0000256" key="1">
    <source>
        <dbReference type="ARBA" id="ARBA00000900"/>
    </source>
</evidence>
<dbReference type="SUPFAM" id="SSF57850">
    <property type="entry name" value="RING/U-box"/>
    <property type="match status" value="1"/>
</dbReference>
<dbReference type="OMA" id="PRWKKCP"/>
<name>A0A1S3IYG7_LINAN</name>
<evidence type="ECO:0000256" key="9">
    <source>
        <dbReference type="ARBA" id="ARBA00022723"/>
    </source>
</evidence>
<dbReference type="GeneID" id="106168177"/>
<evidence type="ECO:0000256" key="14">
    <source>
        <dbReference type="ARBA" id="ARBA00035131"/>
    </source>
</evidence>
<keyword evidence="7" id="KW-0963">Cytoplasm</keyword>
<feature type="region of interest" description="Disordered" evidence="17">
    <location>
        <begin position="1"/>
        <end position="107"/>
    </location>
</feature>
<feature type="domain" description="RING-type" evidence="18">
    <location>
        <begin position="192"/>
        <end position="233"/>
    </location>
</feature>
<dbReference type="KEGG" id="lak:106168177"/>
<comment type="catalytic activity">
    <reaction evidence="1">
        <text>S-ubiquitinyl-[E2 ubiquitin-conjugating enzyme]-L-cysteine + [acceptor protein]-L-lysine = [E2 ubiquitin-conjugating enzyme]-L-cysteine + N(6)-ubiquitinyl-[acceptor protein]-L-lysine.</text>
        <dbReference type="EC" id="2.3.2.27"/>
    </reaction>
</comment>
<dbReference type="SMART" id="SM00184">
    <property type="entry name" value="RING"/>
    <property type="match status" value="1"/>
</dbReference>
<gene>
    <name evidence="20" type="primary">LOC106168177</name>
</gene>
<keyword evidence="8" id="KW-0808">Transferase</keyword>
<dbReference type="GO" id="GO:0045944">
    <property type="term" value="P:positive regulation of transcription by RNA polymerase II"/>
    <property type="evidence" value="ECO:0007669"/>
    <property type="project" value="TreeGrafter"/>
</dbReference>
<evidence type="ECO:0000256" key="15">
    <source>
        <dbReference type="ARBA" id="ARBA00035390"/>
    </source>
</evidence>
<evidence type="ECO:0000256" key="11">
    <source>
        <dbReference type="ARBA" id="ARBA00022786"/>
    </source>
</evidence>
<dbReference type="Proteomes" id="UP000085678">
    <property type="component" value="Unplaced"/>
</dbReference>
<evidence type="ECO:0000313" key="20">
    <source>
        <dbReference type="RefSeq" id="XP_013402589.1"/>
    </source>
</evidence>
<dbReference type="AlphaFoldDB" id="A0A1S3IYG7"/>
<protein>
    <recommendedName>
        <fullName evidence="14">E3 ubiquitin-protein ligase RNF10</fullName>
        <ecNumber evidence="6">2.3.2.27</ecNumber>
    </recommendedName>
    <alternativeName>
        <fullName evidence="15">RING finger protein 10</fullName>
    </alternativeName>
</protein>
<dbReference type="STRING" id="7574.A0A1S3IYG7"/>
<keyword evidence="10 16" id="KW-0863">Zinc-finger</keyword>
<evidence type="ECO:0000256" key="12">
    <source>
        <dbReference type="ARBA" id="ARBA00022833"/>
    </source>
</evidence>
<dbReference type="CDD" id="cd16536">
    <property type="entry name" value="RING-HC_RNF10"/>
    <property type="match status" value="1"/>
</dbReference>
<dbReference type="InterPro" id="IPR039739">
    <property type="entry name" value="MAG2/RNF10"/>
</dbReference>
<dbReference type="PANTHER" id="PTHR12983">
    <property type="entry name" value="RING FINGER 10 FAMILY MEMBER"/>
    <property type="match status" value="1"/>
</dbReference>
<evidence type="ECO:0000256" key="17">
    <source>
        <dbReference type="SAM" id="MobiDB-lite"/>
    </source>
</evidence>
<evidence type="ECO:0000313" key="19">
    <source>
        <dbReference type="Proteomes" id="UP000085678"/>
    </source>
</evidence>
<evidence type="ECO:0000256" key="16">
    <source>
        <dbReference type="PROSITE-ProRule" id="PRU00175"/>
    </source>
</evidence>
<accession>A0A1S3IYG7</accession>
<feature type="compositionally biased region" description="Basic and acidic residues" evidence="17">
    <location>
        <begin position="32"/>
        <end position="54"/>
    </location>
</feature>
<evidence type="ECO:0000256" key="7">
    <source>
        <dbReference type="ARBA" id="ARBA00022490"/>
    </source>
</evidence>
<evidence type="ECO:0000256" key="4">
    <source>
        <dbReference type="ARBA" id="ARBA00004906"/>
    </source>
</evidence>
<dbReference type="EC" id="2.3.2.27" evidence="6"/>
<feature type="compositionally biased region" description="Basic and acidic residues" evidence="17">
    <location>
        <begin position="590"/>
        <end position="601"/>
    </location>
</feature>
<dbReference type="OrthoDB" id="302966at2759"/>
<evidence type="ECO:0000256" key="5">
    <source>
        <dbReference type="ARBA" id="ARBA00008117"/>
    </source>
</evidence>
<dbReference type="InterPro" id="IPR013083">
    <property type="entry name" value="Znf_RING/FYVE/PHD"/>
</dbReference>
<feature type="compositionally biased region" description="Acidic residues" evidence="17">
    <location>
        <begin position="1"/>
        <end position="10"/>
    </location>
</feature>
<feature type="compositionally biased region" description="Low complexity" evidence="17">
    <location>
        <begin position="641"/>
        <end position="657"/>
    </location>
</feature>
<dbReference type="PROSITE" id="PS50089">
    <property type="entry name" value="ZF_RING_2"/>
    <property type="match status" value="1"/>
</dbReference>
<comment type="similarity">
    <text evidence="5">Belongs to the RNF10 family.</text>
</comment>
<dbReference type="PROSITE" id="PS00518">
    <property type="entry name" value="ZF_RING_1"/>
    <property type="match status" value="1"/>
</dbReference>